<gene>
    <name evidence="2" type="ORF">METZ01_LOCUS296243</name>
</gene>
<dbReference type="AlphaFoldDB" id="A0A382M3A0"/>
<reference evidence="2" key="1">
    <citation type="submission" date="2018-05" db="EMBL/GenBank/DDBJ databases">
        <authorList>
            <person name="Lanie J.A."/>
            <person name="Ng W.-L."/>
            <person name="Kazmierczak K.M."/>
            <person name="Andrzejewski T.M."/>
            <person name="Davidsen T.M."/>
            <person name="Wayne K.J."/>
            <person name="Tettelin H."/>
            <person name="Glass J.I."/>
            <person name="Rusch D."/>
            <person name="Podicherti R."/>
            <person name="Tsui H.-C.T."/>
            <person name="Winkler M.E."/>
        </authorList>
    </citation>
    <scope>NUCLEOTIDE SEQUENCE</scope>
</reference>
<accession>A0A382M3A0</accession>
<feature type="non-terminal residue" evidence="2">
    <location>
        <position position="227"/>
    </location>
</feature>
<dbReference type="InterPro" id="IPR029063">
    <property type="entry name" value="SAM-dependent_MTases_sf"/>
</dbReference>
<protein>
    <recommendedName>
        <fullName evidence="1">Methyltransferase type 11 domain-containing protein</fullName>
    </recommendedName>
</protein>
<organism evidence="2">
    <name type="scientific">marine metagenome</name>
    <dbReference type="NCBI Taxonomy" id="408172"/>
    <lineage>
        <taxon>unclassified sequences</taxon>
        <taxon>metagenomes</taxon>
        <taxon>ecological metagenomes</taxon>
    </lineage>
</organism>
<sequence>MKFNKQLTPSDKGDKRYYKRAFNTSWVKNLQHKPRLDMFYFFMDRFMPNETHSILDLGVTNLEDPMENIFEYYYPYKQNIVAAGIEDALFLEELYPGLRFVQVKSGVTLPFDDNEFDIGYSGATIEHVGTKEDQSFFLLEFIRVCKRVFLTTPNRWFPIELHTRLPFVHWLPEKIYRKILFKLGYKFYASEKNLKILTVKRLKELVPPGTFSIEIKKHFFYGLPSNL</sequence>
<feature type="domain" description="Methyltransferase type 11" evidence="1">
    <location>
        <begin position="102"/>
        <end position="146"/>
    </location>
</feature>
<dbReference type="GO" id="GO:0008757">
    <property type="term" value="F:S-adenosylmethionine-dependent methyltransferase activity"/>
    <property type="evidence" value="ECO:0007669"/>
    <property type="project" value="InterPro"/>
</dbReference>
<dbReference type="Pfam" id="PF08241">
    <property type="entry name" value="Methyltransf_11"/>
    <property type="match status" value="1"/>
</dbReference>
<dbReference type="SUPFAM" id="SSF53335">
    <property type="entry name" value="S-adenosyl-L-methionine-dependent methyltransferases"/>
    <property type="match status" value="1"/>
</dbReference>
<name>A0A382M3A0_9ZZZZ</name>
<evidence type="ECO:0000313" key="2">
    <source>
        <dbReference type="EMBL" id="SVC43389.1"/>
    </source>
</evidence>
<evidence type="ECO:0000259" key="1">
    <source>
        <dbReference type="Pfam" id="PF08241"/>
    </source>
</evidence>
<dbReference type="Gene3D" id="3.40.50.150">
    <property type="entry name" value="Vaccinia Virus protein VP39"/>
    <property type="match status" value="1"/>
</dbReference>
<proteinExistence type="predicted"/>
<dbReference type="InterPro" id="IPR013216">
    <property type="entry name" value="Methyltransf_11"/>
</dbReference>
<dbReference type="EMBL" id="UINC01090983">
    <property type="protein sequence ID" value="SVC43389.1"/>
    <property type="molecule type" value="Genomic_DNA"/>
</dbReference>